<dbReference type="Proteomes" id="UP000242715">
    <property type="component" value="Unassembled WGS sequence"/>
</dbReference>
<evidence type="ECO:0000313" key="2">
    <source>
        <dbReference type="EMBL" id="GAU36917.1"/>
    </source>
</evidence>
<evidence type="ECO:0000313" key="3">
    <source>
        <dbReference type="Proteomes" id="UP000242715"/>
    </source>
</evidence>
<protein>
    <submittedName>
        <fullName evidence="2">Uncharacterized protein</fullName>
    </submittedName>
</protein>
<evidence type="ECO:0000256" key="1">
    <source>
        <dbReference type="SAM" id="MobiDB-lite"/>
    </source>
</evidence>
<dbReference type="EMBL" id="DF973646">
    <property type="protein sequence ID" value="GAU36917.1"/>
    <property type="molecule type" value="Genomic_DNA"/>
</dbReference>
<reference evidence="3" key="1">
    <citation type="journal article" date="2017" name="Front. Plant Sci.">
        <title>Climate Clever Clovers: New Paradigm to Reduce the Environmental Footprint of Ruminants by Breeding Low Methanogenic Forages Utilizing Haplotype Variation.</title>
        <authorList>
            <person name="Kaur P."/>
            <person name="Appels R."/>
            <person name="Bayer P.E."/>
            <person name="Keeble-Gagnere G."/>
            <person name="Wang J."/>
            <person name="Hirakawa H."/>
            <person name="Shirasawa K."/>
            <person name="Vercoe P."/>
            <person name="Stefanova K."/>
            <person name="Durmic Z."/>
            <person name="Nichols P."/>
            <person name="Revell C."/>
            <person name="Isobe S.N."/>
            <person name="Edwards D."/>
            <person name="Erskine W."/>
        </authorList>
    </citation>
    <scope>NUCLEOTIDE SEQUENCE [LARGE SCALE GENOMIC DNA]</scope>
    <source>
        <strain evidence="3">cv. Daliak</strain>
    </source>
</reference>
<accession>A0A2Z6P3H7</accession>
<dbReference type="AlphaFoldDB" id="A0A2Z6P3H7"/>
<keyword evidence="3" id="KW-1185">Reference proteome</keyword>
<name>A0A2Z6P3H7_TRISU</name>
<proteinExistence type="predicted"/>
<sequence>MISRNTHQSRMMRKSHVRFPEKGVATYRSFDQPPPVNSALVPQSSENAALYCCKFSTGGTAPRNSERSLRTHFPTVDVQR</sequence>
<feature type="region of interest" description="Disordered" evidence="1">
    <location>
        <begin position="60"/>
        <end position="80"/>
    </location>
</feature>
<gene>
    <name evidence="2" type="ORF">TSUD_331900</name>
</gene>
<organism evidence="2 3">
    <name type="scientific">Trifolium subterraneum</name>
    <name type="common">Subterranean clover</name>
    <dbReference type="NCBI Taxonomy" id="3900"/>
    <lineage>
        <taxon>Eukaryota</taxon>
        <taxon>Viridiplantae</taxon>
        <taxon>Streptophyta</taxon>
        <taxon>Embryophyta</taxon>
        <taxon>Tracheophyta</taxon>
        <taxon>Spermatophyta</taxon>
        <taxon>Magnoliopsida</taxon>
        <taxon>eudicotyledons</taxon>
        <taxon>Gunneridae</taxon>
        <taxon>Pentapetalae</taxon>
        <taxon>rosids</taxon>
        <taxon>fabids</taxon>
        <taxon>Fabales</taxon>
        <taxon>Fabaceae</taxon>
        <taxon>Papilionoideae</taxon>
        <taxon>50 kb inversion clade</taxon>
        <taxon>NPAAA clade</taxon>
        <taxon>Hologalegina</taxon>
        <taxon>IRL clade</taxon>
        <taxon>Trifolieae</taxon>
        <taxon>Trifolium</taxon>
    </lineage>
</organism>
<feature type="region of interest" description="Disordered" evidence="1">
    <location>
        <begin position="1"/>
        <end position="20"/>
    </location>
</feature>
<dbReference type="OrthoDB" id="1937434at2759"/>